<feature type="domain" description="FIST C-domain" evidence="2">
    <location>
        <begin position="235"/>
        <end position="361"/>
    </location>
</feature>
<feature type="domain" description="FIST" evidence="1">
    <location>
        <begin position="35"/>
        <end position="234"/>
    </location>
</feature>
<dbReference type="InterPro" id="IPR019494">
    <property type="entry name" value="FIST_C"/>
</dbReference>
<proteinExistence type="predicted"/>
<dbReference type="SMART" id="SM00897">
    <property type="entry name" value="FIST"/>
    <property type="match status" value="1"/>
</dbReference>
<sequence>MVKFDRVAEQHPFVLSARGDCEELCDTIGRRIEATPLSLLLLFCPDGATVAPLSGALSARCGERCRVLACSSAGGFAFDGYDDESVIAIAFPAASFAAEAVWLANLRQHMALDWMMSLRNLSETFRITPGQNRFGLLLIDGMSRREELVTATVDATIPDLLVLGGSAGDGLRFENTSLAMDGEARDESAIFCMIATDFAIEEVIFDHFNPVGSPMVVTDADPDNRIIREINAEPAAAEYARLIGLTEAELGPRAFAENPLLTRSGGRHFVRAISGVTAEGGLSLMSGIDIGAILTIGRPESLTRGLRQRMEQIGPAELVLGFDCVLRRIAIEQADEMDTLGSLCRDHRVAGFSTYGEQHGGIHVNQTFVGLAFIAPRSSAEQDGAGDVA</sequence>
<dbReference type="PANTHER" id="PTHR40252">
    <property type="entry name" value="BLR0328 PROTEIN"/>
    <property type="match status" value="1"/>
</dbReference>
<dbReference type="InterPro" id="IPR013702">
    <property type="entry name" value="FIST_domain_N"/>
</dbReference>
<accession>A0A934SIE3</accession>
<evidence type="ECO:0000313" key="4">
    <source>
        <dbReference type="Proteomes" id="UP000640485"/>
    </source>
</evidence>
<evidence type="ECO:0000259" key="1">
    <source>
        <dbReference type="SMART" id="SM00897"/>
    </source>
</evidence>
<dbReference type="Pfam" id="PF08495">
    <property type="entry name" value="FIST"/>
    <property type="match status" value="1"/>
</dbReference>
<organism evidence="3 4">
    <name type="scientific">Paracoccus caeni</name>
    <dbReference type="NCBI Taxonomy" id="657651"/>
    <lineage>
        <taxon>Bacteria</taxon>
        <taxon>Pseudomonadati</taxon>
        <taxon>Pseudomonadota</taxon>
        <taxon>Alphaproteobacteria</taxon>
        <taxon>Rhodobacterales</taxon>
        <taxon>Paracoccaceae</taxon>
        <taxon>Paracoccus</taxon>
    </lineage>
</organism>
<dbReference type="PANTHER" id="PTHR40252:SF2">
    <property type="entry name" value="BLR0328 PROTEIN"/>
    <property type="match status" value="1"/>
</dbReference>
<protein>
    <submittedName>
        <fullName evidence="3">FIST C-terminal domain-containing protein</fullName>
    </submittedName>
</protein>
<gene>
    <name evidence="3" type="ORF">JJJ17_19975</name>
</gene>
<keyword evidence="4" id="KW-1185">Reference proteome</keyword>
<dbReference type="Pfam" id="PF10442">
    <property type="entry name" value="FIST_C"/>
    <property type="match status" value="1"/>
</dbReference>
<evidence type="ECO:0000313" key="3">
    <source>
        <dbReference type="EMBL" id="MBK4218213.1"/>
    </source>
</evidence>
<name>A0A934SIE3_9RHOB</name>
<dbReference type="RefSeq" id="WP_200689640.1">
    <property type="nucleotide sequence ID" value="NZ_JAEPRQ010000015.1"/>
</dbReference>
<reference evidence="3" key="1">
    <citation type="submission" date="2021-01" db="EMBL/GenBank/DDBJ databases">
        <title>Paracoccus amoyensis sp. nov., isolated from the surface seawater along the coast of Xiamen Island, China.</title>
        <authorList>
            <person name="Lyu L."/>
        </authorList>
    </citation>
    <scope>NUCLEOTIDE SEQUENCE</scope>
    <source>
        <strain evidence="3">MJ17</strain>
    </source>
</reference>
<dbReference type="EMBL" id="JAEPRQ010000015">
    <property type="protein sequence ID" value="MBK4218213.1"/>
    <property type="molecule type" value="Genomic_DNA"/>
</dbReference>
<dbReference type="AlphaFoldDB" id="A0A934SIE3"/>
<dbReference type="SMART" id="SM01204">
    <property type="entry name" value="FIST_C"/>
    <property type="match status" value="1"/>
</dbReference>
<evidence type="ECO:0000259" key="2">
    <source>
        <dbReference type="SMART" id="SM01204"/>
    </source>
</evidence>
<dbReference type="Proteomes" id="UP000640485">
    <property type="component" value="Unassembled WGS sequence"/>
</dbReference>
<comment type="caution">
    <text evidence="3">The sequence shown here is derived from an EMBL/GenBank/DDBJ whole genome shotgun (WGS) entry which is preliminary data.</text>
</comment>